<feature type="region of interest" description="Disordered" evidence="1">
    <location>
        <begin position="137"/>
        <end position="168"/>
    </location>
</feature>
<feature type="region of interest" description="Disordered" evidence="1">
    <location>
        <begin position="1"/>
        <end position="99"/>
    </location>
</feature>
<evidence type="ECO:0000313" key="3">
    <source>
        <dbReference type="Proteomes" id="UP000078113"/>
    </source>
</evidence>
<organism evidence="2 3">
    <name type="scientific">Tilletia walkeri</name>
    <dbReference type="NCBI Taxonomy" id="117179"/>
    <lineage>
        <taxon>Eukaryota</taxon>
        <taxon>Fungi</taxon>
        <taxon>Dikarya</taxon>
        <taxon>Basidiomycota</taxon>
        <taxon>Ustilaginomycotina</taxon>
        <taxon>Exobasidiomycetes</taxon>
        <taxon>Tilletiales</taxon>
        <taxon>Tilletiaceae</taxon>
        <taxon>Tilletia</taxon>
    </lineage>
</organism>
<name>A0A8X7N985_9BASI</name>
<dbReference type="EMBL" id="LWDG02000134">
    <property type="protein sequence ID" value="KAE8268703.1"/>
    <property type="molecule type" value="Genomic_DNA"/>
</dbReference>
<protein>
    <submittedName>
        <fullName evidence="2">Uncharacterized protein</fullName>
    </submittedName>
</protein>
<feature type="compositionally biased region" description="Low complexity" evidence="1">
    <location>
        <begin position="37"/>
        <end position="52"/>
    </location>
</feature>
<dbReference type="AlphaFoldDB" id="A0A8X7N985"/>
<sequence>MGSSASKPAGRKLAKTVTSQVRAGAPGSRPAAPSPAAPSMTGGSGPASASAAREVPRQSNAAAFQAGQSQGPKAYGYDKHSASETKTREIMDDAGDPTLLQNLQRLGPVDVEHPHSPLNDRNSHHGSMIQILAARARDVEQAEGEEHDINNAHDSPSGSTAPPPLRLSPSTIATLLDERKDCTSRKDLETLAIEYDVPVDVIEGLARYFNTPSVSESMGNAERRARMQMDEDNEGPPLVYAVWTDPALKDAPKQIPA</sequence>
<feature type="compositionally biased region" description="Polar residues" evidence="1">
    <location>
        <begin position="57"/>
        <end position="71"/>
    </location>
</feature>
<proteinExistence type="predicted"/>
<feature type="compositionally biased region" description="Basic and acidic residues" evidence="1">
    <location>
        <begin position="76"/>
        <end position="91"/>
    </location>
</feature>
<evidence type="ECO:0000313" key="2">
    <source>
        <dbReference type="EMBL" id="KAE8268703.1"/>
    </source>
</evidence>
<dbReference type="Proteomes" id="UP000078113">
    <property type="component" value="Unassembled WGS sequence"/>
</dbReference>
<gene>
    <name evidence="2" type="ORF">A4X09_0g3648</name>
</gene>
<accession>A0A8X7N985</accession>
<reference evidence="2" key="2">
    <citation type="journal article" date="2019" name="IMA Fungus">
        <title>Genome sequencing and comparison of five Tilletia species to identify candidate genes for the detection of regulated species infecting wheat.</title>
        <authorList>
            <person name="Nguyen H.D.T."/>
            <person name="Sultana T."/>
            <person name="Kesanakurti P."/>
            <person name="Hambleton S."/>
        </authorList>
    </citation>
    <scope>NUCLEOTIDE SEQUENCE</scope>
    <source>
        <strain evidence="2">DAOMC 236422</strain>
    </source>
</reference>
<comment type="caution">
    <text evidence="2">The sequence shown here is derived from an EMBL/GenBank/DDBJ whole genome shotgun (WGS) entry which is preliminary data.</text>
</comment>
<evidence type="ECO:0000256" key="1">
    <source>
        <dbReference type="SAM" id="MobiDB-lite"/>
    </source>
</evidence>
<keyword evidence="3" id="KW-1185">Reference proteome</keyword>
<reference evidence="2" key="1">
    <citation type="submission" date="2016-04" db="EMBL/GenBank/DDBJ databases">
        <authorList>
            <person name="Nguyen H.D."/>
            <person name="Samba Siva P."/>
            <person name="Cullis J."/>
            <person name="Levesque C.A."/>
            <person name="Hambleton S."/>
        </authorList>
    </citation>
    <scope>NUCLEOTIDE SEQUENCE</scope>
    <source>
        <strain evidence="2">DAOMC 236422</strain>
    </source>
</reference>